<accession>A0ABV3G1R8</accession>
<dbReference type="RefSeq" id="WP_109528223.1">
    <property type="nucleotide sequence ID" value="NZ_QCYJ01000127.1"/>
</dbReference>
<evidence type="ECO:0000313" key="4">
    <source>
        <dbReference type="EMBL" id="MEV0711623.1"/>
    </source>
</evidence>
<evidence type="ECO:0000259" key="3">
    <source>
        <dbReference type="PROSITE" id="PS50893"/>
    </source>
</evidence>
<keyword evidence="1" id="KW-0547">Nucleotide-binding</keyword>
<dbReference type="SUPFAM" id="SSF52540">
    <property type="entry name" value="P-loop containing nucleoside triphosphate hydrolases"/>
    <property type="match status" value="1"/>
</dbReference>
<dbReference type="InterPro" id="IPR003593">
    <property type="entry name" value="AAA+_ATPase"/>
</dbReference>
<dbReference type="PANTHER" id="PTHR43038:SF3">
    <property type="entry name" value="ABC TRANSPORTER G FAMILY MEMBER 20 ISOFORM X1"/>
    <property type="match status" value="1"/>
</dbReference>
<organism evidence="4 5">
    <name type="scientific">Nocardia aurea</name>
    <dbReference type="NCBI Taxonomy" id="2144174"/>
    <lineage>
        <taxon>Bacteria</taxon>
        <taxon>Bacillati</taxon>
        <taxon>Actinomycetota</taxon>
        <taxon>Actinomycetes</taxon>
        <taxon>Mycobacteriales</taxon>
        <taxon>Nocardiaceae</taxon>
        <taxon>Nocardia</taxon>
    </lineage>
</organism>
<sequence length="259" mass="27391">MRADAVVVEDLVVDRGRRPVLKGLSFTVPAGTVTGLLGPSGCGKTTLIRSVVGVQHIKAGSVTVLGQPSGSAALRAEIGYVTQSPSVYSDLTVRQNVRYFGAVYGVPRRAVDETIANVGLSSHAHQLVDQLSGGQQARVSLACALVAEPEVLVLDEPTVGLDPVLRRDLWEHFRALAAAGTTLLVSSHVMDEADRCDRLLLMREGRLLADQTPDELRAATSTTNLEEAFLELVLATERATDPDAAALASTSTDPTAQEA</sequence>
<gene>
    <name evidence="4" type="ORF">AB0I48_29105</name>
</gene>
<keyword evidence="2 4" id="KW-0067">ATP-binding</keyword>
<dbReference type="GO" id="GO:0005524">
    <property type="term" value="F:ATP binding"/>
    <property type="evidence" value="ECO:0007669"/>
    <property type="project" value="UniProtKB-KW"/>
</dbReference>
<proteinExistence type="predicted"/>
<dbReference type="EMBL" id="JBFAKC010000016">
    <property type="protein sequence ID" value="MEV0711623.1"/>
    <property type="molecule type" value="Genomic_DNA"/>
</dbReference>
<evidence type="ECO:0000256" key="2">
    <source>
        <dbReference type="ARBA" id="ARBA00022840"/>
    </source>
</evidence>
<feature type="domain" description="ABC transporter" evidence="3">
    <location>
        <begin position="6"/>
        <end position="229"/>
    </location>
</feature>
<reference evidence="4 5" key="1">
    <citation type="submission" date="2024-06" db="EMBL/GenBank/DDBJ databases">
        <title>The Natural Products Discovery Center: Release of the First 8490 Sequenced Strains for Exploring Actinobacteria Biosynthetic Diversity.</title>
        <authorList>
            <person name="Kalkreuter E."/>
            <person name="Kautsar S.A."/>
            <person name="Yang D."/>
            <person name="Bader C.D."/>
            <person name="Teijaro C.N."/>
            <person name="Fluegel L."/>
            <person name="Davis C.M."/>
            <person name="Simpson J.R."/>
            <person name="Lauterbach L."/>
            <person name="Steele A.D."/>
            <person name="Gui C."/>
            <person name="Meng S."/>
            <person name="Li G."/>
            <person name="Viehrig K."/>
            <person name="Ye F."/>
            <person name="Su P."/>
            <person name="Kiefer A.F."/>
            <person name="Nichols A."/>
            <person name="Cepeda A.J."/>
            <person name="Yan W."/>
            <person name="Fan B."/>
            <person name="Jiang Y."/>
            <person name="Adhikari A."/>
            <person name="Zheng C.-J."/>
            <person name="Schuster L."/>
            <person name="Cowan T.M."/>
            <person name="Smanski M.J."/>
            <person name="Chevrette M.G."/>
            <person name="De Carvalho L.P.S."/>
            <person name="Shen B."/>
        </authorList>
    </citation>
    <scope>NUCLEOTIDE SEQUENCE [LARGE SCALE GENOMIC DNA]</scope>
    <source>
        <strain evidence="4 5">NPDC050403</strain>
    </source>
</reference>
<keyword evidence="5" id="KW-1185">Reference proteome</keyword>
<dbReference type="InterPro" id="IPR003439">
    <property type="entry name" value="ABC_transporter-like_ATP-bd"/>
</dbReference>
<dbReference type="SMART" id="SM00382">
    <property type="entry name" value="AAA"/>
    <property type="match status" value="1"/>
</dbReference>
<dbReference type="CDD" id="cd03230">
    <property type="entry name" value="ABC_DR_subfamily_A"/>
    <property type="match status" value="1"/>
</dbReference>
<dbReference type="Pfam" id="PF00005">
    <property type="entry name" value="ABC_tran"/>
    <property type="match status" value="1"/>
</dbReference>
<evidence type="ECO:0000256" key="1">
    <source>
        <dbReference type="ARBA" id="ARBA00022741"/>
    </source>
</evidence>
<dbReference type="Gene3D" id="3.40.50.300">
    <property type="entry name" value="P-loop containing nucleotide triphosphate hydrolases"/>
    <property type="match status" value="1"/>
</dbReference>
<dbReference type="InterPro" id="IPR027417">
    <property type="entry name" value="P-loop_NTPase"/>
</dbReference>
<dbReference type="InterPro" id="IPR017871">
    <property type="entry name" value="ABC_transporter-like_CS"/>
</dbReference>
<dbReference type="PROSITE" id="PS00211">
    <property type="entry name" value="ABC_TRANSPORTER_1"/>
    <property type="match status" value="1"/>
</dbReference>
<evidence type="ECO:0000313" key="5">
    <source>
        <dbReference type="Proteomes" id="UP001551695"/>
    </source>
</evidence>
<dbReference type="PROSITE" id="PS50893">
    <property type="entry name" value="ABC_TRANSPORTER_2"/>
    <property type="match status" value="1"/>
</dbReference>
<name>A0ABV3G1R8_9NOCA</name>
<protein>
    <submittedName>
        <fullName evidence="4">ABC transporter ATP-binding protein</fullName>
    </submittedName>
</protein>
<dbReference type="Proteomes" id="UP001551695">
    <property type="component" value="Unassembled WGS sequence"/>
</dbReference>
<comment type="caution">
    <text evidence="4">The sequence shown here is derived from an EMBL/GenBank/DDBJ whole genome shotgun (WGS) entry which is preliminary data.</text>
</comment>
<dbReference type="PANTHER" id="PTHR43038">
    <property type="entry name" value="ATP-BINDING CASSETTE, SUB-FAMILY H, MEMBER 1"/>
    <property type="match status" value="1"/>
</dbReference>